<evidence type="ECO:0000256" key="1">
    <source>
        <dbReference type="SAM" id="MobiDB-lite"/>
    </source>
</evidence>
<accession>A0A1R2CCL8</accession>
<gene>
    <name evidence="2" type="ORF">SteCoe_11719</name>
</gene>
<dbReference type="EMBL" id="MPUH01000197">
    <property type="protein sequence ID" value="OMJ86710.1"/>
    <property type="molecule type" value="Genomic_DNA"/>
</dbReference>
<protein>
    <submittedName>
        <fullName evidence="2">Uncharacterized protein</fullName>
    </submittedName>
</protein>
<sequence length="470" mass="53331">MNQFKIEKTKANEYNLLDDAIQQILLENYFEALSYLQNCEEYLENSHKNISPYVTLTVSHNTAFCFYRLGRIGQALDYLDTSLHTAKSILALENLRPLKYLSTLHLQICAILSQNKQHEKALKYAQGSLKYIKEMLLSLSLLVSQYSFTHKKGVSASRMMDSVSKIVEVLDKVISKNFSKKTSIYAGEDWINSYNIGNVMILQPILLNEWVNPASIKKELTFAKILENICRMASSYFSVAVELRFITQDRTVISENANSKDWHERALAICKCFLPNTSPLLIHVAKSYKKHYVRAKKVVDVKTQSVTKEKIVVKRSAEKPRVCSVKPKRKIAKPSKSTTPVRKLTPSKKKSTKKLLASTEKISTKDFLSFKSIKNPSDTGKLSTGRTIPTMKTEKYIKPQISSSESEKSDIMSGYVLTSSDLYGDYSYRDEIQNSTVIRTSIDQGSQKSPDLFFKPEHKGRVFSSTGGKN</sequence>
<keyword evidence="3" id="KW-1185">Reference proteome</keyword>
<comment type="caution">
    <text evidence="2">The sequence shown here is derived from an EMBL/GenBank/DDBJ whole genome shotgun (WGS) entry which is preliminary data.</text>
</comment>
<organism evidence="2 3">
    <name type="scientific">Stentor coeruleus</name>
    <dbReference type="NCBI Taxonomy" id="5963"/>
    <lineage>
        <taxon>Eukaryota</taxon>
        <taxon>Sar</taxon>
        <taxon>Alveolata</taxon>
        <taxon>Ciliophora</taxon>
        <taxon>Postciliodesmatophora</taxon>
        <taxon>Heterotrichea</taxon>
        <taxon>Heterotrichida</taxon>
        <taxon>Stentoridae</taxon>
        <taxon>Stentor</taxon>
    </lineage>
</organism>
<feature type="region of interest" description="Disordered" evidence="1">
    <location>
        <begin position="326"/>
        <end position="352"/>
    </location>
</feature>
<evidence type="ECO:0000313" key="2">
    <source>
        <dbReference type="EMBL" id="OMJ86710.1"/>
    </source>
</evidence>
<feature type="compositionally biased region" description="Polar residues" evidence="1">
    <location>
        <begin position="439"/>
        <end position="449"/>
    </location>
</feature>
<proteinExistence type="predicted"/>
<dbReference type="SUPFAM" id="SSF48452">
    <property type="entry name" value="TPR-like"/>
    <property type="match status" value="1"/>
</dbReference>
<dbReference type="AlphaFoldDB" id="A0A1R2CCL8"/>
<dbReference type="InterPro" id="IPR011990">
    <property type="entry name" value="TPR-like_helical_dom_sf"/>
</dbReference>
<name>A0A1R2CCL8_9CILI</name>
<evidence type="ECO:0000313" key="3">
    <source>
        <dbReference type="Proteomes" id="UP000187209"/>
    </source>
</evidence>
<dbReference type="OrthoDB" id="299411at2759"/>
<dbReference type="Proteomes" id="UP000187209">
    <property type="component" value="Unassembled WGS sequence"/>
</dbReference>
<reference evidence="2 3" key="1">
    <citation type="submission" date="2016-11" db="EMBL/GenBank/DDBJ databases">
        <title>The macronuclear genome of Stentor coeruleus: a giant cell with tiny introns.</title>
        <authorList>
            <person name="Slabodnick M."/>
            <person name="Ruby J.G."/>
            <person name="Reiff S.B."/>
            <person name="Swart E.C."/>
            <person name="Gosai S."/>
            <person name="Prabakaran S."/>
            <person name="Witkowska E."/>
            <person name="Larue G.E."/>
            <person name="Fisher S."/>
            <person name="Freeman R.M."/>
            <person name="Gunawardena J."/>
            <person name="Chu W."/>
            <person name="Stover N.A."/>
            <person name="Gregory B.D."/>
            <person name="Nowacki M."/>
            <person name="Derisi J."/>
            <person name="Roy S.W."/>
            <person name="Marshall W.F."/>
            <person name="Sood P."/>
        </authorList>
    </citation>
    <scope>NUCLEOTIDE SEQUENCE [LARGE SCALE GENOMIC DNA]</scope>
    <source>
        <strain evidence="2">WM001</strain>
    </source>
</reference>
<feature type="region of interest" description="Disordered" evidence="1">
    <location>
        <begin position="439"/>
        <end position="470"/>
    </location>
</feature>
<dbReference type="Gene3D" id="1.25.40.10">
    <property type="entry name" value="Tetratricopeptide repeat domain"/>
    <property type="match status" value="1"/>
</dbReference>